<evidence type="ECO:0000256" key="5">
    <source>
        <dbReference type="ARBA" id="ARBA00022729"/>
    </source>
</evidence>
<sequence length="370" mass="39917">MKAINNIVAVVPMILITSAHAGGLYLYETSTTDIGLASAGMAARAQDSSVIAANPAGLANVEGKSFSGNFINLYGDATLDTVGGGNAGNTIQYVPLGSAFYSQQLNENWTVGAGIYGNYGLGLQYEHLFSRLEVPSATTQALTFQPSASYRINDQLSLGASLGVHYGIFDLEAHSSNSNTVNIDQHDTDVQVNGKLGLFYEFSADTRIGISYTNKAEFEFDSSNAVAPQQLVFSAFHNINDKLAVLGNVNWQDWSDYQTIMGADTQDTYQIAFGTQYKFNSRITWNAGFAYDSSMFTDQSHGDITIPAGKAYRIGSGIDYQLDDSNTISVALEATLIDPSEFQGPLGNTVAQFNDPALYFLSLGYSWKSH</sequence>
<evidence type="ECO:0000313" key="8">
    <source>
        <dbReference type="EMBL" id="RSD30076.1"/>
    </source>
</evidence>
<comment type="similarity">
    <text evidence="2">Belongs to the OmpP1/FadL family.</text>
</comment>
<keyword evidence="7" id="KW-0998">Cell outer membrane</keyword>
<proteinExistence type="inferred from homology"/>
<dbReference type="Pfam" id="PF03349">
    <property type="entry name" value="Toluene_X"/>
    <property type="match status" value="1"/>
</dbReference>
<gene>
    <name evidence="8" type="ORF">EJA03_15890</name>
</gene>
<dbReference type="Proteomes" id="UP000269041">
    <property type="component" value="Unassembled WGS sequence"/>
</dbReference>
<dbReference type="AlphaFoldDB" id="A0A3R9FKD8"/>
<comment type="caution">
    <text evidence="8">The sequence shown here is derived from an EMBL/GenBank/DDBJ whole genome shotgun (WGS) entry which is preliminary data.</text>
</comment>
<dbReference type="SUPFAM" id="SSF56935">
    <property type="entry name" value="Porins"/>
    <property type="match status" value="1"/>
</dbReference>
<dbReference type="Gene3D" id="2.40.160.60">
    <property type="entry name" value="Outer membrane protein transport protein (OMPP1/FadL/TodX)"/>
    <property type="match status" value="1"/>
</dbReference>
<evidence type="ECO:0000256" key="3">
    <source>
        <dbReference type="ARBA" id="ARBA00022452"/>
    </source>
</evidence>
<dbReference type="PANTHER" id="PTHR35093">
    <property type="entry name" value="OUTER MEMBRANE PROTEIN NMB0088-RELATED"/>
    <property type="match status" value="1"/>
</dbReference>
<keyword evidence="5" id="KW-0732">Signal</keyword>
<evidence type="ECO:0000256" key="2">
    <source>
        <dbReference type="ARBA" id="ARBA00008163"/>
    </source>
</evidence>
<dbReference type="EMBL" id="RSFA01000086">
    <property type="protein sequence ID" value="RSD30076.1"/>
    <property type="molecule type" value="Genomic_DNA"/>
</dbReference>
<dbReference type="GO" id="GO:0009279">
    <property type="term" value="C:cell outer membrane"/>
    <property type="evidence" value="ECO:0007669"/>
    <property type="project" value="UniProtKB-SubCell"/>
</dbReference>
<keyword evidence="3" id="KW-1134">Transmembrane beta strand</keyword>
<organism evidence="8 9">
    <name type="scientific">Vibrio pectenicida</name>
    <dbReference type="NCBI Taxonomy" id="62763"/>
    <lineage>
        <taxon>Bacteria</taxon>
        <taxon>Pseudomonadati</taxon>
        <taxon>Pseudomonadota</taxon>
        <taxon>Gammaproteobacteria</taxon>
        <taxon>Vibrionales</taxon>
        <taxon>Vibrionaceae</taxon>
        <taxon>Vibrio</taxon>
    </lineage>
</organism>
<dbReference type="PANTHER" id="PTHR35093:SF8">
    <property type="entry name" value="OUTER MEMBRANE PROTEIN NMB0088-RELATED"/>
    <property type="match status" value="1"/>
</dbReference>
<reference evidence="8 9" key="1">
    <citation type="submission" date="2018-12" db="EMBL/GenBank/DDBJ databases">
        <title>Genomic taxonomy of the Vibrionaceae family.</title>
        <authorList>
            <person name="Gomez-Gil B."/>
            <person name="Enciso-Ibarra K."/>
        </authorList>
    </citation>
    <scope>NUCLEOTIDE SEQUENCE [LARGE SCALE GENOMIC DNA]</scope>
    <source>
        <strain evidence="8 9">CAIM 594</strain>
    </source>
</reference>
<keyword evidence="6" id="KW-0472">Membrane</keyword>
<evidence type="ECO:0000256" key="4">
    <source>
        <dbReference type="ARBA" id="ARBA00022692"/>
    </source>
</evidence>
<evidence type="ECO:0000256" key="6">
    <source>
        <dbReference type="ARBA" id="ARBA00023136"/>
    </source>
</evidence>
<evidence type="ECO:0000256" key="7">
    <source>
        <dbReference type="ARBA" id="ARBA00023237"/>
    </source>
</evidence>
<dbReference type="RefSeq" id="WP_125322713.1">
    <property type="nucleotide sequence ID" value="NZ_AP024890.1"/>
</dbReference>
<keyword evidence="9" id="KW-1185">Reference proteome</keyword>
<protein>
    <submittedName>
        <fullName evidence="8">Long-chain fatty acid transporter</fullName>
    </submittedName>
</protein>
<evidence type="ECO:0000313" key="9">
    <source>
        <dbReference type="Proteomes" id="UP000269041"/>
    </source>
</evidence>
<keyword evidence="4" id="KW-0812">Transmembrane</keyword>
<dbReference type="InterPro" id="IPR005017">
    <property type="entry name" value="OMPP1/FadL/TodX"/>
</dbReference>
<dbReference type="OrthoDB" id="19849at2"/>
<comment type="subcellular location">
    <subcellularLocation>
        <location evidence="1">Cell outer membrane</location>
        <topology evidence="1">Multi-pass membrane protein</topology>
    </subcellularLocation>
</comment>
<evidence type="ECO:0000256" key="1">
    <source>
        <dbReference type="ARBA" id="ARBA00004571"/>
    </source>
</evidence>
<accession>A0A3R9FKD8</accession>
<dbReference type="GO" id="GO:0015483">
    <property type="term" value="F:long-chain fatty acid transporting porin activity"/>
    <property type="evidence" value="ECO:0007669"/>
    <property type="project" value="TreeGrafter"/>
</dbReference>
<name>A0A3R9FKD8_9VIBR</name>